<dbReference type="OrthoDB" id="9811476at2"/>
<evidence type="ECO:0000256" key="3">
    <source>
        <dbReference type="ARBA" id="ARBA00012093"/>
    </source>
</evidence>
<sequence length="198" mass="21394">MALHVETPLLASPSLSAAAGRTVWLKLESLQPSGSFKLRGIGVACETYMRQGKLLFISSSGGNAGIAVAYAGSRLSIPVTVVVPESTTARAKALIRQYGAEVIVHGMAWDDANDAEQQDLQRHAALPCHDELRQERQEEDHNFWVGEVRRTCVPRTGGEAGVVTPLTPLSSAQHSRAQHAMDLGDDRRALAPRRPPRA</sequence>
<dbReference type="PANTHER" id="PTHR48078">
    <property type="entry name" value="THREONINE DEHYDRATASE, MITOCHONDRIAL-RELATED"/>
    <property type="match status" value="1"/>
</dbReference>
<dbReference type="Pfam" id="PF00291">
    <property type="entry name" value="PALP"/>
    <property type="match status" value="1"/>
</dbReference>
<dbReference type="AlphaFoldDB" id="Q46N34"/>
<dbReference type="GO" id="GO:0030170">
    <property type="term" value="F:pyridoxal phosphate binding"/>
    <property type="evidence" value="ECO:0007669"/>
    <property type="project" value="InterPro"/>
</dbReference>
<dbReference type="InterPro" id="IPR050147">
    <property type="entry name" value="Ser/Thr_Dehydratase"/>
</dbReference>
<dbReference type="EC" id="4.3.1.17" evidence="3"/>
<dbReference type="InterPro" id="IPR001926">
    <property type="entry name" value="TrpB-like_PALP"/>
</dbReference>
<evidence type="ECO:0000256" key="1">
    <source>
        <dbReference type="ARBA" id="ARBA00001933"/>
    </source>
</evidence>
<feature type="region of interest" description="Disordered" evidence="7">
    <location>
        <begin position="157"/>
        <end position="198"/>
    </location>
</feature>
<dbReference type="GO" id="GO:0006565">
    <property type="term" value="P:L-serine catabolic process"/>
    <property type="evidence" value="ECO:0007669"/>
    <property type="project" value="TreeGrafter"/>
</dbReference>
<gene>
    <name evidence="9" type="ordered locus">Reut_C6117</name>
</gene>
<keyword evidence="5" id="KW-0456">Lyase</keyword>
<accession>Q46N34</accession>
<evidence type="ECO:0000256" key="7">
    <source>
        <dbReference type="SAM" id="MobiDB-lite"/>
    </source>
</evidence>
<evidence type="ECO:0000256" key="6">
    <source>
        <dbReference type="ARBA" id="ARBA00049406"/>
    </source>
</evidence>
<name>Q46N34_CUPPJ</name>
<dbReference type="InterPro" id="IPR036052">
    <property type="entry name" value="TrpB-like_PALP_sf"/>
</dbReference>
<dbReference type="GO" id="GO:0004794">
    <property type="term" value="F:threonine deaminase activity"/>
    <property type="evidence" value="ECO:0007669"/>
    <property type="project" value="TreeGrafter"/>
</dbReference>
<evidence type="ECO:0000313" key="9">
    <source>
        <dbReference type="EMBL" id="AAZ65441.1"/>
    </source>
</evidence>
<comment type="catalytic activity">
    <reaction evidence="6">
        <text>L-serine = pyruvate + NH4(+)</text>
        <dbReference type="Rhea" id="RHEA:19169"/>
        <dbReference type="ChEBI" id="CHEBI:15361"/>
        <dbReference type="ChEBI" id="CHEBI:28938"/>
        <dbReference type="ChEBI" id="CHEBI:33384"/>
        <dbReference type="EC" id="4.3.1.17"/>
    </reaction>
</comment>
<dbReference type="EMBL" id="CP000092">
    <property type="protein sequence ID" value="AAZ65441.1"/>
    <property type="molecule type" value="Genomic_DNA"/>
</dbReference>
<dbReference type="InterPro" id="IPR000634">
    <property type="entry name" value="Ser/Thr_deHydtase_PyrdxlP-BS"/>
</dbReference>
<dbReference type="GO" id="GO:0006567">
    <property type="term" value="P:L-threonine catabolic process"/>
    <property type="evidence" value="ECO:0007669"/>
    <property type="project" value="TreeGrafter"/>
</dbReference>
<dbReference type="GO" id="GO:0009097">
    <property type="term" value="P:isoleucine biosynthetic process"/>
    <property type="evidence" value="ECO:0007669"/>
    <property type="project" value="TreeGrafter"/>
</dbReference>
<feature type="domain" description="Tryptophan synthase beta chain-like PALP" evidence="8">
    <location>
        <begin position="6"/>
        <end position="122"/>
    </location>
</feature>
<dbReference type="eggNOG" id="COG1171">
    <property type="taxonomic scope" value="Bacteria"/>
</dbReference>
<dbReference type="HOGENOM" id="CLU_1376181_0_0_4"/>
<comment type="cofactor">
    <cofactor evidence="1">
        <name>pyridoxal 5'-phosphate</name>
        <dbReference type="ChEBI" id="CHEBI:597326"/>
    </cofactor>
</comment>
<dbReference type="PANTHER" id="PTHR48078:SF2">
    <property type="entry name" value="CATABOLIC L-SERINE_THREONINE DEHYDRATASE"/>
    <property type="match status" value="1"/>
</dbReference>
<keyword evidence="4" id="KW-0663">Pyridoxal phosphate</keyword>
<dbReference type="PROSITE" id="PS00165">
    <property type="entry name" value="DEHYDRATASE_SER_THR"/>
    <property type="match status" value="1"/>
</dbReference>
<dbReference type="Gene3D" id="3.40.50.1100">
    <property type="match status" value="2"/>
</dbReference>
<evidence type="ECO:0000256" key="4">
    <source>
        <dbReference type="ARBA" id="ARBA00022898"/>
    </source>
</evidence>
<geneLocation type="plasmid" evidence="9">
    <name>megaplasmid</name>
</geneLocation>
<proteinExistence type="inferred from homology"/>
<reference evidence="9" key="1">
    <citation type="submission" date="2005-08" db="EMBL/GenBank/DDBJ databases">
        <title>Complete sequence of a megaplasmid of Ralstonia eutropha JMP134.</title>
        <authorList>
            <person name="Copeland A."/>
            <person name="Lucas S."/>
            <person name="Lapidus A."/>
            <person name="Barry K."/>
            <person name="Detter J.C."/>
            <person name="Glavina T."/>
            <person name="Hammon N."/>
            <person name="Israni S."/>
            <person name="Pitluck S."/>
            <person name="Goltsman E."/>
            <person name="Martinez M."/>
            <person name="Vergez L."/>
            <person name="Larimer F."/>
            <person name="Land M."/>
            <person name="Lykidis A."/>
            <person name="Richardson P."/>
        </authorList>
    </citation>
    <scope>NUCLEOTIDE SEQUENCE [LARGE SCALE GENOMIC DNA]</scope>
    <source>
        <strain evidence="9">JMP134</strain>
        <plasmid evidence="9">megaplasmid</plasmid>
    </source>
</reference>
<organism evidence="9">
    <name type="scientific">Cupriavidus pinatubonensis (strain JMP 134 / LMG 1197)</name>
    <name type="common">Cupriavidus necator (strain JMP 134)</name>
    <dbReference type="NCBI Taxonomy" id="264198"/>
    <lineage>
        <taxon>Bacteria</taxon>
        <taxon>Pseudomonadati</taxon>
        <taxon>Pseudomonadota</taxon>
        <taxon>Betaproteobacteria</taxon>
        <taxon>Burkholderiales</taxon>
        <taxon>Burkholderiaceae</taxon>
        <taxon>Cupriavidus</taxon>
    </lineage>
</organism>
<dbReference type="SUPFAM" id="SSF53686">
    <property type="entry name" value="Tryptophan synthase beta subunit-like PLP-dependent enzymes"/>
    <property type="match status" value="1"/>
</dbReference>
<dbReference type="GO" id="GO:0003941">
    <property type="term" value="F:L-serine ammonia-lyase activity"/>
    <property type="evidence" value="ECO:0007669"/>
    <property type="project" value="UniProtKB-EC"/>
</dbReference>
<protein>
    <recommendedName>
        <fullName evidence="3">L-serine ammonia-lyase</fullName>
        <ecNumber evidence="3">4.3.1.17</ecNumber>
    </recommendedName>
</protein>
<comment type="similarity">
    <text evidence="2">Belongs to the serine/threonine dehydratase family.</text>
</comment>
<evidence type="ECO:0000256" key="5">
    <source>
        <dbReference type="ARBA" id="ARBA00023239"/>
    </source>
</evidence>
<evidence type="ECO:0000256" key="2">
    <source>
        <dbReference type="ARBA" id="ARBA00010869"/>
    </source>
</evidence>
<dbReference type="KEGG" id="reu:Reut_C6117"/>
<evidence type="ECO:0000259" key="8">
    <source>
        <dbReference type="Pfam" id="PF00291"/>
    </source>
</evidence>
<keyword evidence="9" id="KW-0614">Plasmid</keyword>